<protein>
    <submittedName>
        <fullName evidence="2">Uncharacterized protein</fullName>
    </submittedName>
</protein>
<proteinExistence type="predicted"/>
<sequence>MDKRLDQLRSKVTIGRDRFR</sequence>
<dbReference type="EMBL" id="GBRH01160810">
    <property type="protein sequence ID" value="JAE37086.1"/>
    <property type="molecule type" value="Transcribed_RNA"/>
</dbReference>
<reference evidence="2" key="1">
    <citation type="submission" date="2014-09" db="EMBL/GenBank/DDBJ databases">
        <authorList>
            <person name="Magalhaes I.L.F."/>
            <person name="Oliveira U."/>
            <person name="Santos F.R."/>
            <person name="Vidigal T.H.D.A."/>
            <person name="Brescovit A.D."/>
            <person name="Santos A.J."/>
        </authorList>
    </citation>
    <scope>NUCLEOTIDE SEQUENCE</scope>
    <source>
        <tissue evidence="2">Shoot tissue taken approximately 20 cm above the soil surface</tissue>
    </source>
</reference>
<accession>A0A0A9HQD2</accession>
<evidence type="ECO:0000256" key="1">
    <source>
        <dbReference type="SAM" id="MobiDB-lite"/>
    </source>
</evidence>
<feature type="region of interest" description="Disordered" evidence="1">
    <location>
        <begin position="1"/>
        <end position="20"/>
    </location>
</feature>
<evidence type="ECO:0000313" key="2">
    <source>
        <dbReference type="EMBL" id="JAE37086.1"/>
    </source>
</evidence>
<name>A0A0A9HQD2_ARUDO</name>
<organism evidence="2">
    <name type="scientific">Arundo donax</name>
    <name type="common">Giant reed</name>
    <name type="synonym">Donax arundinaceus</name>
    <dbReference type="NCBI Taxonomy" id="35708"/>
    <lineage>
        <taxon>Eukaryota</taxon>
        <taxon>Viridiplantae</taxon>
        <taxon>Streptophyta</taxon>
        <taxon>Embryophyta</taxon>
        <taxon>Tracheophyta</taxon>
        <taxon>Spermatophyta</taxon>
        <taxon>Magnoliopsida</taxon>
        <taxon>Liliopsida</taxon>
        <taxon>Poales</taxon>
        <taxon>Poaceae</taxon>
        <taxon>PACMAD clade</taxon>
        <taxon>Arundinoideae</taxon>
        <taxon>Arundineae</taxon>
        <taxon>Arundo</taxon>
    </lineage>
</organism>
<reference evidence="2" key="2">
    <citation type="journal article" date="2015" name="Data Brief">
        <title>Shoot transcriptome of the giant reed, Arundo donax.</title>
        <authorList>
            <person name="Barrero R.A."/>
            <person name="Guerrero F.D."/>
            <person name="Moolhuijzen P."/>
            <person name="Goolsby J.A."/>
            <person name="Tidwell J."/>
            <person name="Bellgard S.E."/>
            <person name="Bellgard M.I."/>
        </authorList>
    </citation>
    <scope>NUCLEOTIDE SEQUENCE</scope>
    <source>
        <tissue evidence="2">Shoot tissue taken approximately 20 cm above the soil surface</tissue>
    </source>
</reference>
<dbReference type="AlphaFoldDB" id="A0A0A9HQD2"/>